<keyword evidence="3" id="KW-1185">Reference proteome</keyword>
<dbReference type="EMBL" id="JBHSAP010000007">
    <property type="protein sequence ID" value="MFC4075998.1"/>
    <property type="molecule type" value="Genomic_DNA"/>
</dbReference>
<comment type="caution">
    <text evidence="2">The sequence shown here is derived from an EMBL/GenBank/DDBJ whole genome shotgun (WGS) entry which is preliminary data.</text>
</comment>
<accession>A0ABV8JFF4</accession>
<organism evidence="2 3">
    <name type="scientific">Salinithrix halophila</name>
    <dbReference type="NCBI Taxonomy" id="1485204"/>
    <lineage>
        <taxon>Bacteria</taxon>
        <taxon>Bacillati</taxon>
        <taxon>Bacillota</taxon>
        <taxon>Bacilli</taxon>
        <taxon>Bacillales</taxon>
        <taxon>Thermoactinomycetaceae</taxon>
        <taxon>Salinithrix</taxon>
    </lineage>
</organism>
<keyword evidence="1" id="KW-0812">Transmembrane</keyword>
<dbReference type="RefSeq" id="WP_380702435.1">
    <property type="nucleotide sequence ID" value="NZ_JBHSAP010000007.1"/>
</dbReference>
<evidence type="ECO:0008006" key="4">
    <source>
        <dbReference type="Google" id="ProtNLM"/>
    </source>
</evidence>
<keyword evidence="1" id="KW-1133">Transmembrane helix</keyword>
<proteinExistence type="predicted"/>
<name>A0ABV8JFF4_9BACL</name>
<sequence length="147" mass="16610">MSRFGGRGMDRIKQWVMVGLVVSGLLCMAGALSFGLYASKELSPFDQLNVPDRDIPSYRVEERVDRPGEEVPFLKAKLSTQAQSEMDLKKVAADYMDRNKAGYAYIRVQVMAGEKRRRGTFVQSGRAADLLGLERTHQYPAVTYDRR</sequence>
<keyword evidence="1" id="KW-0472">Membrane</keyword>
<gene>
    <name evidence="2" type="ORF">ACFOUO_04165</name>
</gene>
<protein>
    <recommendedName>
        <fullName evidence="4">Sporulation related protein</fullName>
    </recommendedName>
</protein>
<evidence type="ECO:0000256" key="1">
    <source>
        <dbReference type="SAM" id="Phobius"/>
    </source>
</evidence>
<feature type="transmembrane region" description="Helical" evidence="1">
    <location>
        <begin position="12"/>
        <end position="37"/>
    </location>
</feature>
<evidence type="ECO:0000313" key="3">
    <source>
        <dbReference type="Proteomes" id="UP001595843"/>
    </source>
</evidence>
<reference evidence="3" key="1">
    <citation type="journal article" date="2019" name="Int. J. Syst. Evol. Microbiol.">
        <title>The Global Catalogue of Microorganisms (GCM) 10K type strain sequencing project: providing services to taxonomists for standard genome sequencing and annotation.</title>
        <authorList>
            <consortium name="The Broad Institute Genomics Platform"/>
            <consortium name="The Broad Institute Genome Sequencing Center for Infectious Disease"/>
            <person name="Wu L."/>
            <person name="Ma J."/>
        </authorList>
    </citation>
    <scope>NUCLEOTIDE SEQUENCE [LARGE SCALE GENOMIC DNA]</scope>
    <source>
        <strain evidence="3">IBRC-M 10813</strain>
    </source>
</reference>
<dbReference type="Proteomes" id="UP001595843">
    <property type="component" value="Unassembled WGS sequence"/>
</dbReference>
<evidence type="ECO:0000313" key="2">
    <source>
        <dbReference type="EMBL" id="MFC4075998.1"/>
    </source>
</evidence>